<accession>A0ABX3IJL1</accession>
<proteinExistence type="predicted"/>
<name>A0ABX3IJL1_9BACT</name>
<dbReference type="EMBL" id="LBFC01000016">
    <property type="protein sequence ID" value="ONN27367.1"/>
    <property type="molecule type" value="Genomic_DNA"/>
</dbReference>
<reference evidence="2 3" key="1">
    <citation type="submission" date="2015-06" db="EMBL/GenBank/DDBJ databases">
        <title>Genome sequencing of Thermotogales isolates from hydrothermal vents.</title>
        <authorList>
            <person name="Haverkamp T.H."/>
            <person name="Kublanov I.V."/>
            <person name="Nesbo C.L."/>
        </authorList>
    </citation>
    <scope>NUCLEOTIDE SEQUENCE [LARGE SCALE GENOMIC DNA]</scope>
    <source>
        <strain evidence="3">ik275mar</strain>
    </source>
</reference>
<comment type="caution">
    <text evidence="2">The sequence shown here is derived from an EMBL/GenBank/DDBJ whole genome shotgun (WGS) entry which is preliminary data.</text>
</comment>
<keyword evidence="3" id="KW-1185">Reference proteome</keyword>
<dbReference type="RefSeq" id="WP_077198148.1">
    <property type="nucleotide sequence ID" value="NZ_LBFC01000016.1"/>
</dbReference>
<sequence>MKKLSIKYLTGTDANGEPVFKRQTLNVGDTVDVVKANAIVQIIDKYTNYSVDSAMVVTYEIVE</sequence>
<gene>
    <name evidence="2" type="ORF">XJ44_04045</name>
</gene>
<organism evidence="2 3">
    <name type="scientific">Thermosipho affectus</name>
    <dbReference type="NCBI Taxonomy" id="660294"/>
    <lineage>
        <taxon>Bacteria</taxon>
        <taxon>Thermotogati</taxon>
        <taxon>Thermotogota</taxon>
        <taxon>Thermotogae</taxon>
        <taxon>Thermotogales</taxon>
        <taxon>Fervidobacteriaceae</taxon>
        <taxon>Thermosipho</taxon>
    </lineage>
</organism>
<evidence type="ECO:0000313" key="2">
    <source>
        <dbReference type="EMBL" id="ONN27367.1"/>
    </source>
</evidence>
<evidence type="ECO:0000313" key="3">
    <source>
        <dbReference type="Proteomes" id="UP000242616"/>
    </source>
</evidence>
<dbReference type="Pfam" id="PF07872">
    <property type="entry name" value="DUF1659"/>
    <property type="match status" value="1"/>
</dbReference>
<protein>
    <recommendedName>
        <fullName evidence="1">DUF1659 domain-containing protein</fullName>
    </recommendedName>
</protein>
<dbReference type="InterPro" id="IPR012454">
    <property type="entry name" value="DUF1659"/>
</dbReference>
<feature type="domain" description="DUF1659" evidence="1">
    <location>
        <begin position="2"/>
        <end position="62"/>
    </location>
</feature>
<evidence type="ECO:0000259" key="1">
    <source>
        <dbReference type="Pfam" id="PF07872"/>
    </source>
</evidence>
<dbReference type="Proteomes" id="UP000242616">
    <property type="component" value="Unassembled WGS sequence"/>
</dbReference>